<gene>
    <name evidence="8" type="ORF">D7U36_04120</name>
    <name evidence="9" type="ORF">PROPAUS_0855</name>
</gene>
<dbReference type="GO" id="GO:0022857">
    <property type="term" value="F:transmembrane transporter activity"/>
    <property type="evidence" value="ECO:0007669"/>
    <property type="project" value="InterPro"/>
</dbReference>
<name>A0A383S691_9ACTN</name>
<dbReference type="FunFam" id="1.20.1250.20:FF:000018">
    <property type="entry name" value="MFS transporter permease"/>
    <property type="match status" value="1"/>
</dbReference>
<feature type="transmembrane region" description="Helical" evidence="6">
    <location>
        <begin position="92"/>
        <end position="111"/>
    </location>
</feature>
<accession>A0A383S691</accession>
<dbReference type="PANTHER" id="PTHR43791:SF30">
    <property type="entry name" value="INNER MEMBRANE TRANSPORT PROTEIN RHMT"/>
    <property type="match status" value="1"/>
</dbReference>
<dbReference type="InterPro" id="IPR020846">
    <property type="entry name" value="MFS_dom"/>
</dbReference>
<feature type="transmembrane region" description="Helical" evidence="6">
    <location>
        <begin position="347"/>
        <end position="366"/>
    </location>
</feature>
<keyword evidence="3 6" id="KW-0812">Transmembrane</keyword>
<dbReference type="Proteomes" id="UP000279336">
    <property type="component" value="Unassembled WGS sequence"/>
</dbReference>
<dbReference type="PROSITE" id="PS50850">
    <property type="entry name" value="MFS"/>
    <property type="match status" value="1"/>
</dbReference>
<proteinExistence type="predicted"/>
<evidence type="ECO:0000313" key="10">
    <source>
        <dbReference type="Proteomes" id="UP000263928"/>
    </source>
</evidence>
<dbReference type="InterPro" id="IPR036259">
    <property type="entry name" value="MFS_trans_sf"/>
</dbReference>
<feature type="transmembrane region" description="Helical" evidence="6">
    <location>
        <begin position="373"/>
        <end position="393"/>
    </location>
</feature>
<keyword evidence="5 6" id="KW-0472">Membrane</keyword>
<protein>
    <submittedName>
        <fullName evidence="8">MFS transporter</fullName>
    </submittedName>
    <submittedName>
        <fullName evidence="9">Major facilitator superfamily domain</fullName>
    </submittedName>
</protein>
<feature type="transmembrane region" description="Helical" evidence="6">
    <location>
        <begin position="60"/>
        <end position="80"/>
    </location>
</feature>
<dbReference type="PANTHER" id="PTHR43791">
    <property type="entry name" value="PERMEASE-RELATED"/>
    <property type="match status" value="1"/>
</dbReference>
<evidence type="ECO:0000256" key="2">
    <source>
        <dbReference type="ARBA" id="ARBA00022448"/>
    </source>
</evidence>
<dbReference type="Pfam" id="PF07690">
    <property type="entry name" value="MFS_1"/>
    <property type="match status" value="1"/>
</dbReference>
<dbReference type="GO" id="GO:0005886">
    <property type="term" value="C:plasma membrane"/>
    <property type="evidence" value="ECO:0007669"/>
    <property type="project" value="UniProtKB-SubCell"/>
</dbReference>
<evidence type="ECO:0000256" key="4">
    <source>
        <dbReference type="ARBA" id="ARBA00022989"/>
    </source>
</evidence>
<dbReference type="Proteomes" id="UP000263928">
    <property type="component" value="Unassembled WGS sequence"/>
</dbReference>
<evidence type="ECO:0000259" key="7">
    <source>
        <dbReference type="PROSITE" id="PS50850"/>
    </source>
</evidence>
<evidence type="ECO:0000256" key="1">
    <source>
        <dbReference type="ARBA" id="ARBA00004651"/>
    </source>
</evidence>
<reference evidence="9" key="2">
    <citation type="submission" date="2018-08" db="EMBL/GenBank/DDBJ databases">
        <authorList>
            <person name="Ferrada E.E."/>
            <person name="Latorre B.A."/>
        </authorList>
    </citation>
    <scope>NUCLEOTIDE SEQUENCE [LARGE SCALE GENOMIC DNA]</scope>
    <source>
        <strain evidence="9">Propionibacterium_australiense1</strain>
    </source>
</reference>
<evidence type="ECO:0000256" key="6">
    <source>
        <dbReference type="SAM" id="Phobius"/>
    </source>
</evidence>
<evidence type="ECO:0000256" key="5">
    <source>
        <dbReference type="ARBA" id="ARBA00023136"/>
    </source>
</evidence>
<evidence type="ECO:0000313" key="11">
    <source>
        <dbReference type="Proteomes" id="UP000279336"/>
    </source>
</evidence>
<comment type="subcellular location">
    <subcellularLocation>
        <location evidence="1">Cell membrane</location>
        <topology evidence="1">Multi-pass membrane protein</topology>
    </subcellularLocation>
</comment>
<dbReference type="Gene3D" id="1.20.1250.20">
    <property type="entry name" value="MFS general substrate transporter like domains"/>
    <property type="match status" value="2"/>
</dbReference>
<dbReference type="EMBL" id="RCIW01000005">
    <property type="protein sequence ID" value="RLP11312.1"/>
    <property type="molecule type" value="Genomic_DNA"/>
</dbReference>
<feature type="domain" description="Major facilitator superfamily (MFS) profile" evidence="7">
    <location>
        <begin position="26"/>
        <end position="440"/>
    </location>
</feature>
<feature type="transmembrane region" description="Helical" evidence="6">
    <location>
        <begin position="413"/>
        <end position="431"/>
    </location>
</feature>
<dbReference type="CDD" id="cd17319">
    <property type="entry name" value="MFS_ExuT_GudP_like"/>
    <property type="match status" value="1"/>
</dbReference>
<dbReference type="RefSeq" id="WP_119161321.1">
    <property type="nucleotide sequence ID" value="NZ_LR134442.1"/>
</dbReference>
<feature type="transmembrane region" description="Helical" evidence="6">
    <location>
        <begin position="152"/>
        <end position="174"/>
    </location>
</feature>
<feature type="transmembrane region" description="Helical" evidence="6">
    <location>
        <begin position="117"/>
        <end position="140"/>
    </location>
</feature>
<reference evidence="8 11" key="3">
    <citation type="submission" date="2018-10" db="EMBL/GenBank/DDBJ databases">
        <title>Propionibacterium australiense Genome Sequencing and Assembly.</title>
        <authorList>
            <person name="Bernier A.-M."/>
            <person name="Bernard K."/>
        </authorList>
    </citation>
    <scope>NUCLEOTIDE SEQUENCE [LARGE SCALE GENOMIC DNA]</scope>
    <source>
        <strain evidence="8 11">NML98A078</strain>
    </source>
</reference>
<organism evidence="9 10">
    <name type="scientific">Propionibacterium australiense</name>
    <dbReference type="NCBI Taxonomy" id="119981"/>
    <lineage>
        <taxon>Bacteria</taxon>
        <taxon>Bacillati</taxon>
        <taxon>Actinomycetota</taxon>
        <taxon>Actinomycetes</taxon>
        <taxon>Propionibacteriales</taxon>
        <taxon>Propionibacteriaceae</taxon>
        <taxon>Propionibacterium</taxon>
    </lineage>
</organism>
<evidence type="ECO:0000313" key="8">
    <source>
        <dbReference type="EMBL" id="RLP11312.1"/>
    </source>
</evidence>
<feature type="transmembrane region" description="Helical" evidence="6">
    <location>
        <begin position="26"/>
        <end position="48"/>
    </location>
</feature>
<keyword evidence="4 6" id="KW-1133">Transmembrane helix</keyword>
<keyword evidence="10" id="KW-1185">Reference proteome</keyword>
<reference evidence="10" key="1">
    <citation type="submission" date="2018-08" db="EMBL/GenBank/DDBJ databases">
        <authorList>
            <person name="Hornung B."/>
        </authorList>
    </citation>
    <scope>NUCLEOTIDE SEQUENCE [LARGE SCALE GENOMIC DNA]</scope>
</reference>
<evidence type="ECO:0000256" key="3">
    <source>
        <dbReference type="ARBA" id="ARBA00022692"/>
    </source>
</evidence>
<dbReference type="OrthoDB" id="9773957at2"/>
<feature type="transmembrane region" description="Helical" evidence="6">
    <location>
        <begin position="288"/>
        <end position="310"/>
    </location>
</feature>
<feature type="transmembrane region" description="Helical" evidence="6">
    <location>
        <begin position="186"/>
        <end position="209"/>
    </location>
</feature>
<feature type="transmembrane region" description="Helical" evidence="6">
    <location>
        <begin position="322"/>
        <end position="341"/>
    </location>
</feature>
<dbReference type="AlphaFoldDB" id="A0A383S691"/>
<feature type="transmembrane region" description="Helical" evidence="6">
    <location>
        <begin position="255"/>
        <end position="276"/>
    </location>
</feature>
<evidence type="ECO:0000313" key="9">
    <source>
        <dbReference type="EMBL" id="SYZ32944.1"/>
    </source>
</evidence>
<sequence length="453" mass="48962">MTETRSPAPGSDAVLERAAAKGARKIVPFLCLMFVIAFLDRTNIGFARNELQADTGLSDAAYAFGAGIFFFGYALCEVPSNMVLYRVGARRWLARIMVTWGLVAAAMMFAHTEGIFYLIRFLLGAAEAGFYPGAILYMTFWFPTRMRARMNALFQFGAPLAFVIGGPISGWLLSVSEGWFWSGSRGWQNMFLIEGLVACLVGVIAWFYLPDGPRDATWLSEEEKQALTVAIDAEDSEKQEHAQRGMFRALVDWRVIYFCFVCFTIQVLGYGYNFYIPSQVAALLGRSVGLAVGLVTAVPAVFAVIGLAVVPRYAERIGKRRQVAVTIYAMGAVGIALSGILSGNPLLTIAALCLAYTGHIVVQPLFWTNVSTYLTSGAAASGIALIGALGNLGGFVGPNIRVWAETTFGSGNAGLYILAVFAGVGTILLAATRLFGMDRDKEVIQAQEEASRA</sequence>
<dbReference type="EMBL" id="UNQJ01000004">
    <property type="protein sequence ID" value="SYZ32944.1"/>
    <property type="molecule type" value="Genomic_DNA"/>
</dbReference>
<dbReference type="InterPro" id="IPR011701">
    <property type="entry name" value="MFS"/>
</dbReference>
<dbReference type="SUPFAM" id="SSF103473">
    <property type="entry name" value="MFS general substrate transporter"/>
    <property type="match status" value="1"/>
</dbReference>
<keyword evidence="2" id="KW-0813">Transport</keyword>